<keyword evidence="1" id="KW-0805">Transcription regulation</keyword>
<proteinExistence type="inferred from homology"/>
<accession>A0A087HDN5</accession>
<keyword evidence="5" id="KW-1185">Reference proteome</keyword>
<dbReference type="AlphaFoldDB" id="A0A087HDN5"/>
<dbReference type="Gramene" id="KFK40237">
    <property type="protein sequence ID" value="KFK40237"/>
    <property type="gene ID" value="AALP_AA3G348400"/>
</dbReference>
<comment type="caution">
    <text evidence="3">Lacks conserved residue(s) required for the propagation of feature annotation.</text>
</comment>
<keyword evidence="2" id="KW-0804">Transcription</keyword>
<gene>
    <name evidence="4" type="ordered locus">AALP_Aa3g348400</name>
</gene>
<feature type="short sequence motif" description="VHIID" evidence="3">
    <location>
        <begin position="205"/>
        <end position="209"/>
    </location>
</feature>
<dbReference type="Pfam" id="PF03514">
    <property type="entry name" value="GRAS"/>
    <property type="match status" value="1"/>
</dbReference>
<protein>
    <submittedName>
        <fullName evidence="4">Uncharacterized protein</fullName>
    </submittedName>
</protein>
<evidence type="ECO:0000256" key="3">
    <source>
        <dbReference type="PROSITE-ProRule" id="PRU01191"/>
    </source>
</evidence>
<dbReference type="Proteomes" id="UP000029120">
    <property type="component" value="Chromosome 3"/>
</dbReference>
<dbReference type="eggNOG" id="ENOG502QVNG">
    <property type="taxonomic scope" value="Eukaryota"/>
</dbReference>
<evidence type="ECO:0000313" key="4">
    <source>
        <dbReference type="EMBL" id="KFK40237.1"/>
    </source>
</evidence>
<evidence type="ECO:0000313" key="5">
    <source>
        <dbReference type="Proteomes" id="UP000029120"/>
    </source>
</evidence>
<comment type="similarity">
    <text evidence="3">Belongs to the GRAS family.</text>
</comment>
<evidence type="ECO:0000256" key="1">
    <source>
        <dbReference type="ARBA" id="ARBA00023015"/>
    </source>
</evidence>
<feature type="region of interest" description="Leucine repeat II (LRII)" evidence="3">
    <location>
        <begin position="244"/>
        <end position="276"/>
    </location>
</feature>
<reference evidence="5" key="1">
    <citation type="journal article" date="2015" name="Nat. Plants">
        <title>Genome expansion of Arabis alpina linked with retrotransposition and reduced symmetric DNA methylation.</title>
        <authorList>
            <person name="Willing E.M."/>
            <person name="Rawat V."/>
            <person name="Mandakova T."/>
            <person name="Maumus F."/>
            <person name="James G.V."/>
            <person name="Nordstroem K.J."/>
            <person name="Becker C."/>
            <person name="Warthmann N."/>
            <person name="Chica C."/>
            <person name="Szarzynska B."/>
            <person name="Zytnicki M."/>
            <person name="Albani M.C."/>
            <person name="Kiefer C."/>
            <person name="Bergonzi S."/>
            <person name="Castaings L."/>
            <person name="Mateos J.L."/>
            <person name="Berns M.C."/>
            <person name="Bujdoso N."/>
            <person name="Piofczyk T."/>
            <person name="de Lorenzo L."/>
            <person name="Barrero-Sicilia C."/>
            <person name="Mateos I."/>
            <person name="Piednoel M."/>
            <person name="Hagmann J."/>
            <person name="Chen-Min-Tao R."/>
            <person name="Iglesias-Fernandez R."/>
            <person name="Schuster S.C."/>
            <person name="Alonso-Blanco C."/>
            <person name="Roudier F."/>
            <person name="Carbonero P."/>
            <person name="Paz-Ares J."/>
            <person name="Davis S.J."/>
            <person name="Pecinka A."/>
            <person name="Quesneville H."/>
            <person name="Colot V."/>
            <person name="Lysak M.A."/>
            <person name="Weigel D."/>
            <person name="Coupland G."/>
            <person name="Schneeberger K."/>
        </authorList>
    </citation>
    <scope>NUCLEOTIDE SEQUENCE [LARGE SCALE GENOMIC DNA]</scope>
    <source>
        <strain evidence="5">cv. Pajares</strain>
    </source>
</reference>
<feature type="region of interest" description="Leucine repeat I (LRI)" evidence="3">
    <location>
        <begin position="95"/>
        <end position="155"/>
    </location>
</feature>
<name>A0A087HDN5_ARAAL</name>
<evidence type="ECO:0000256" key="2">
    <source>
        <dbReference type="ARBA" id="ARBA00023163"/>
    </source>
</evidence>
<organism evidence="4 5">
    <name type="scientific">Arabis alpina</name>
    <name type="common">Alpine rock-cress</name>
    <dbReference type="NCBI Taxonomy" id="50452"/>
    <lineage>
        <taxon>Eukaryota</taxon>
        <taxon>Viridiplantae</taxon>
        <taxon>Streptophyta</taxon>
        <taxon>Embryophyta</taxon>
        <taxon>Tracheophyta</taxon>
        <taxon>Spermatophyta</taxon>
        <taxon>Magnoliopsida</taxon>
        <taxon>eudicotyledons</taxon>
        <taxon>Gunneridae</taxon>
        <taxon>Pentapetalae</taxon>
        <taxon>rosids</taxon>
        <taxon>malvids</taxon>
        <taxon>Brassicales</taxon>
        <taxon>Brassicaceae</taxon>
        <taxon>Arabideae</taxon>
        <taxon>Arabis</taxon>
    </lineage>
</organism>
<dbReference type="InterPro" id="IPR005202">
    <property type="entry name" value="TF_GRAS"/>
</dbReference>
<dbReference type="OrthoDB" id="764992at2759"/>
<dbReference type="PROSITE" id="PS50985">
    <property type="entry name" value="GRAS"/>
    <property type="match status" value="1"/>
</dbReference>
<sequence length="438" mass="49512">MRVPASSDSNSNLVIGYNEPTSVLDLRRSPSPTNVIHQTVDENGLCSHHHVMHSIDWDSIMKELELDDETTPTLKSNLPLNTIFSIDPPPNTNNNDYVSDLIRVADCIDSDELQLAQVILSRLNHCLRSPVGRPLQRAAFYFKEALESVLITGSNRNQIRLSTWTEIVQRIKAIKEYSGLSPIPFFSHFTANQTILDSQSSSMFLHVIDFEIGFGGQYASLMREIGFLRITAVVSEYSAVETRLVKENLTQFAADLRIRFQIEFVSMTSFEMLSFKSIRFVDGERIVVLLSPATIRRISGFVEELRRVSSNVVVFVYCEGWNGISGGFEYYTTVLESLDGVVGGDLVKKKMIETFVLRDKIAFAVETVSKRGGEMMTWREAFCAAGMRLVPLSHFVDFQAECIVEKVQVSGFHVAKRHGELVLYWREKPLVATSAWRF</sequence>
<feature type="region of interest" description="SAW" evidence="3">
    <location>
        <begin position="366"/>
        <end position="437"/>
    </location>
</feature>
<dbReference type="PANTHER" id="PTHR31636">
    <property type="entry name" value="OSJNBA0084A10.13 PROTEIN-RELATED"/>
    <property type="match status" value="1"/>
</dbReference>
<dbReference type="EMBL" id="CM002871">
    <property type="protein sequence ID" value="KFK40237.1"/>
    <property type="molecule type" value="Genomic_DNA"/>
</dbReference>